<dbReference type="EMBL" id="MGDE01000092">
    <property type="protein sequence ID" value="OGL46345.1"/>
    <property type="molecule type" value="Genomic_DNA"/>
</dbReference>
<dbReference type="PANTHER" id="PTHR43591">
    <property type="entry name" value="METHYLTRANSFERASE"/>
    <property type="match status" value="1"/>
</dbReference>
<comment type="caution">
    <text evidence="3">The sequence shown here is derived from an EMBL/GenBank/DDBJ whole genome shotgun (WGS) entry which is preliminary data.</text>
</comment>
<keyword evidence="1" id="KW-0472">Membrane</keyword>
<dbReference type="Gene3D" id="3.40.50.150">
    <property type="entry name" value="Vaccinia Virus protein VP39"/>
    <property type="match status" value="1"/>
</dbReference>
<protein>
    <recommendedName>
        <fullName evidence="2">Methyltransferase type 11 domain-containing protein</fullName>
    </recommendedName>
</protein>
<organism evidence="3 4">
    <name type="scientific">Candidatus Schekmanbacteria bacterium RBG_16_38_10</name>
    <dbReference type="NCBI Taxonomy" id="1817879"/>
    <lineage>
        <taxon>Bacteria</taxon>
        <taxon>Candidatus Schekmaniibacteriota</taxon>
    </lineage>
</organism>
<dbReference type="InterPro" id="IPR013216">
    <property type="entry name" value="Methyltransf_11"/>
</dbReference>
<evidence type="ECO:0000259" key="2">
    <source>
        <dbReference type="Pfam" id="PF08241"/>
    </source>
</evidence>
<proteinExistence type="predicted"/>
<dbReference type="Proteomes" id="UP000178797">
    <property type="component" value="Unassembled WGS sequence"/>
</dbReference>
<keyword evidence="1" id="KW-1133">Transmembrane helix</keyword>
<reference evidence="3 4" key="1">
    <citation type="journal article" date="2016" name="Nat. Commun.">
        <title>Thousands of microbial genomes shed light on interconnected biogeochemical processes in an aquifer system.</title>
        <authorList>
            <person name="Anantharaman K."/>
            <person name="Brown C.T."/>
            <person name="Hug L.A."/>
            <person name="Sharon I."/>
            <person name="Castelle C.J."/>
            <person name="Probst A.J."/>
            <person name="Thomas B.C."/>
            <person name="Singh A."/>
            <person name="Wilkins M.J."/>
            <person name="Karaoz U."/>
            <person name="Brodie E.L."/>
            <person name="Williams K.H."/>
            <person name="Hubbard S.S."/>
            <person name="Banfield J.F."/>
        </authorList>
    </citation>
    <scope>NUCLEOTIDE SEQUENCE [LARGE SCALE GENOMIC DNA]</scope>
</reference>
<gene>
    <name evidence="3" type="ORF">A2W05_08380</name>
</gene>
<evidence type="ECO:0000256" key="1">
    <source>
        <dbReference type="SAM" id="Phobius"/>
    </source>
</evidence>
<name>A0A1F7RXP9_9BACT</name>
<sequence length="292" mass="34039">MKKIKQEKLSISDYFHYWKSLHKKYNLLDREIDKKGLTVVGHEGCPLWYNKFFDHFTNLYFQKMLLLFGDIKGKKVLDIGCGGGRWSERLADKGAEVVGIDIGREIIERNKEVLGNKCSYMVMSADDLDFPDETFDLAVSVTVIQHMPCDVQEKAIREISRVVKSQGKVLIIERVGHKALPYTFPHLEEEWIEMFRKNNLFLMAKRKNVFSPLIDLGRGLKDLLQPKRKFNTEPEKAMIKTKMVFAEKVYWTFMRPLVLISYPLGYLCVYLIPQKFVKAKHGSFLFEKKSGK</sequence>
<feature type="domain" description="Methyltransferase type 11" evidence="2">
    <location>
        <begin position="77"/>
        <end position="171"/>
    </location>
</feature>
<dbReference type="Pfam" id="PF08241">
    <property type="entry name" value="Methyltransf_11"/>
    <property type="match status" value="1"/>
</dbReference>
<dbReference type="CDD" id="cd02440">
    <property type="entry name" value="AdoMet_MTases"/>
    <property type="match status" value="1"/>
</dbReference>
<dbReference type="InterPro" id="IPR029063">
    <property type="entry name" value="SAM-dependent_MTases_sf"/>
</dbReference>
<dbReference type="SUPFAM" id="SSF53335">
    <property type="entry name" value="S-adenosyl-L-methionine-dependent methyltransferases"/>
    <property type="match status" value="1"/>
</dbReference>
<dbReference type="AlphaFoldDB" id="A0A1F7RXP9"/>
<evidence type="ECO:0000313" key="4">
    <source>
        <dbReference type="Proteomes" id="UP000178797"/>
    </source>
</evidence>
<dbReference type="GO" id="GO:0008757">
    <property type="term" value="F:S-adenosylmethionine-dependent methyltransferase activity"/>
    <property type="evidence" value="ECO:0007669"/>
    <property type="project" value="InterPro"/>
</dbReference>
<evidence type="ECO:0000313" key="3">
    <source>
        <dbReference type="EMBL" id="OGL46345.1"/>
    </source>
</evidence>
<accession>A0A1F7RXP9</accession>
<keyword evidence="1" id="KW-0812">Transmembrane</keyword>
<feature type="transmembrane region" description="Helical" evidence="1">
    <location>
        <begin position="249"/>
        <end position="272"/>
    </location>
</feature>